<dbReference type="SUPFAM" id="SSF55874">
    <property type="entry name" value="ATPase domain of HSP90 chaperone/DNA topoisomerase II/histidine kinase"/>
    <property type="match status" value="1"/>
</dbReference>
<dbReference type="PANTHER" id="PTHR45569:SF1">
    <property type="entry name" value="SENSOR PROTEIN KDPD"/>
    <property type="match status" value="1"/>
</dbReference>
<dbReference type="EMBL" id="JBBUTG010000003">
    <property type="protein sequence ID" value="MEK8030623.1"/>
    <property type="molecule type" value="Genomic_DNA"/>
</dbReference>
<reference evidence="16 17" key="1">
    <citation type="submission" date="2024-04" db="EMBL/GenBank/DDBJ databases">
        <title>Novel species of the genus Ideonella isolated from streams.</title>
        <authorList>
            <person name="Lu H."/>
        </authorList>
    </citation>
    <scope>NUCLEOTIDE SEQUENCE [LARGE SCALE GENOMIC DNA]</scope>
    <source>
        <strain evidence="16 17">DXS29W</strain>
    </source>
</reference>
<dbReference type="Pfam" id="PF02518">
    <property type="entry name" value="HATPase_c"/>
    <property type="match status" value="1"/>
</dbReference>
<dbReference type="PRINTS" id="PR00344">
    <property type="entry name" value="BCTRLSENSOR"/>
</dbReference>
<dbReference type="InterPro" id="IPR005467">
    <property type="entry name" value="His_kinase_dom"/>
</dbReference>
<dbReference type="Gene3D" id="1.20.120.620">
    <property type="entry name" value="Backbone structure of the membrane domain of e. Coli histidine kinase receptor kdpd"/>
    <property type="match status" value="1"/>
</dbReference>
<dbReference type="GO" id="GO:0005524">
    <property type="term" value="F:ATP binding"/>
    <property type="evidence" value="ECO:0007669"/>
    <property type="project" value="UniProtKB-KW"/>
</dbReference>
<feature type="region of interest" description="Disordered" evidence="13">
    <location>
        <begin position="1"/>
        <end position="20"/>
    </location>
</feature>
<comment type="subcellular location">
    <subcellularLocation>
        <location evidence="2">Membrane</location>
        <topology evidence="2">Multi-pass membrane protein</topology>
    </subcellularLocation>
</comment>
<dbReference type="PANTHER" id="PTHR45569">
    <property type="entry name" value="SENSOR PROTEIN KDPD"/>
    <property type="match status" value="1"/>
</dbReference>
<evidence type="ECO:0000313" key="16">
    <source>
        <dbReference type="EMBL" id="MEK8030623.1"/>
    </source>
</evidence>
<evidence type="ECO:0000313" key="17">
    <source>
        <dbReference type="Proteomes" id="UP001371218"/>
    </source>
</evidence>
<dbReference type="RefSeq" id="WP_341424982.1">
    <property type="nucleotide sequence ID" value="NZ_JBBUTG010000003.1"/>
</dbReference>
<dbReference type="PROSITE" id="PS50109">
    <property type="entry name" value="HIS_KIN"/>
    <property type="match status" value="1"/>
</dbReference>
<dbReference type="CDD" id="cd00082">
    <property type="entry name" value="HisKA"/>
    <property type="match status" value="1"/>
</dbReference>
<dbReference type="InterPro" id="IPR003594">
    <property type="entry name" value="HATPase_dom"/>
</dbReference>
<dbReference type="EC" id="2.7.13.3" evidence="3"/>
<evidence type="ECO:0000256" key="3">
    <source>
        <dbReference type="ARBA" id="ARBA00012438"/>
    </source>
</evidence>
<organism evidence="16 17">
    <name type="scientific">Ideonella lacteola</name>
    <dbReference type="NCBI Taxonomy" id="2984193"/>
    <lineage>
        <taxon>Bacteria</taxon>
        <taxon>Pseudomonadati</taxon>
        <taxon>Pseudomonadota</taxon>
        <taxon>Betaproteobacteria</taxon>
        <taxon>Burkholderiales</taxon>
        <taxon>Sphaerotilaceae</taxon>
        <taxon>Ideonella</taxon>
    </lineage>
</organism>
<keyword evidence="5" id="KW-0808">Transferase</keyword>
<dbReference type="InterPro" id="IPR036890">
    <property type="entry name" value="HATPase_C_sf"/>
</dbReference>
<feature type="transmembrane region" description="Helical" evidence="14">
    <location>
        <begin position="109"/>
        <end position="126"/>
    </location>
</feature>
<evidence type="ECO:0000259" key="15">
    <source>
        <dbReference type="PROSITE" id="PS50109"/>
    </source>
</evidence>
<dbReference type="InterPro" id="IPR052023">
    <property type="entry name" value="Histidine_kinase_KdpD"/>
</dbReference>
<protein>
    <recommendedName>
        <fullName evidence="3">histidine kinase</fullName>
        <ecNumber evidence="3">2.7.13.3</ecNumber>
    </recommendedName>
</protein>
<evidence type="ECO:0000256" key="13">
    <source>
        <dbReference type="SAM" id="MobiDB-lite"/>
    </source>
</evidence>
<comment type="caution">
    <text evidence="16">The sequence shown here is derived from an EMBL/GenBank/DDBJ whole genome shotgun (WGS) entry which is preliminary data.</text>
</comment>
<keyword evidence="9 16" id="KW-0067">ATP-binding</keyword>
<dbReference type="Gene3D" id="3.30.565.10">
    <property type="entry name" value="Histidine kinase-like ATPase, C-terminal domain"/>
    <property type="match status" value="1"/>
</dbReference>
<evidence type="ECO:0000256" key="5">
    <source>
        <dbReference type="ARBA" id="ARBA00022679"/>
    </source>
</evidence>
<dbReference type="Pfam" id="PF00512">
    <property type="entry name" value="HisKA"/>
    <property type="match status" value="1"/>
</dbReference>
<evidence type="ECO:0000256" key="9">
    <source>
        <dbReference type="ARBA" id="ARBA00022840"/>
    </source>
</evidence>
<keyword evidence="17" id="KW-1185">Reference proteome</keyword>
<evidence type="ECO:0000256" key="7">
    <source>
        <dbReference type="ARBA" id="ARBA00022741"/>
    </source>
</evidence>
<evidence type="ECO:0000256" key="14">
    <source>
        <dbReference type="SAM" id="Phobius"/>
    </source>
</evidence>
<dbReference type="SMART" id="SM00388">
    <property type="entry name" value="HisKA"/>
    <property type="match status" value="1"/>
</dbReference>
<dbReference type="Gene3D" id="3.30.450.40">
    <property type="match status" value="1"/>
</dbReference>
<evidence type="ECO:0000256" key="10">
    <source>
        <dbReference type="ARBA" id="ARBA00022989"/>
    </source>
</evidence>
<dbReference type="InterPro" id="IPR036097">
    <property type="entry name" value="HisK_dim/P_sf"/>
</dbReference>
<dbReference type="SUPFAM" id="SSF47384">
    <property type="entry name" value="Homodimeric domain of signal transducing histidine kinase"/>
    <property type="match status" value="1"/>
</dbReference>
<dbReference type="Proteomes" id="UP001371218">
    <property type="component" value="Unassembled WGS sequence"/>
</dbReference>
<keyword evidence="6 14" id="KW-0812">Transmembrane</keyword>
<evidence type="ECO:0000256" key="1">
    <source>
        <dbReference type="ARBA" id="ARBA00000085"/>
    </source>
</evidence>
<evidence type="ECO:0000256" key="8">
    <source>
        <dbReference type="ARBA" id="ARBA00022777"/>
    </source>
</evidence>
<comment type="catalytic activity">
    <reaction evidence="1">
        <text>ATP + protein L-histidine = ADP + protein N-phospho-L-histidine.</text>
        <dbReference type="EC" id="2.7.13.3"/>
    </reaction>
</comment>
<name>A0ABU9BKY0_9BURK</name>
<feature type="domain" description="Histidine kinase" evidence="15">
    <location>
        <begin position="303"/>
        <end position="530"/>
    </location>
</feature>
<dbReference type="InterPro" id="IPR038318">
    <property type="entry name" value="KdpD_sf"/>
</dbReference>
<feature type="transmembrane region" description="Helical" evidence="14">
    <location>
        <begin position="61"/>
        <end position="89"/>
    </location>
</feature>
<evidence type="ECO:0000256" key="11">
    <source>
        <dbReference type="ARBA" id="ARBA00023012"/>
    </source>
</evidence>
<evidence type="ECO:0000256" key="12">
    <source>
        <dbReference type="ARBA" id="ARBA00023136"/>
    </source>
</evidence>
<keyword evidence="8" id="KW-0418">Kinase</keyword>
<accession>A0ABU9BKY0</accession>
<dbReference type="InterPro" id="IPR004358">
    <property type="entry name" value="Sig_transdc_His_kin-like_C"/>
</dbReference>
<dbReference type="CDD" id="cd00075">
    <property type="entry name" value="HATPase"/>
    <property type="match status" value="1"/>
</dbReference>
<keyword evidence="12 14" id="KW-0472">Membrane</keyword>
<keyword evidence="11" id="KW-0902">Two-component regulatory system</keyword>
<evidence type="ECO:0000256" key="2">
    <source>
        <dbReference type="ARBA" id="ARBA00004141"/>
    </source>
</evidence>
<gene>
    <name evidence="16" type="ORF">AACH06_07270</name>
</gene>
<evidence type="ECO:0000256" key="6">
    <source>
        <dbReference type="ARBA" id="ARBA00022692"/>
    </source>
</evidence>
<keyword evidence="7" id="KW-0547">Nucleotide-binding</keyword>
<dbReference type="InterPro" id="IPR003661">
    <property type="entry name" value="HisK_dim/P_dom"/>
</dbReference>
<sequence length="537" mass="57383">MSAQTFPGARGGQAAARTPPDRARLLRRALGWAAAAALWGLAWTGATQLDHHTDLANQAMLFVIAPVVASIWLSAPAAFAFALFCTISFDWGFVPPRGTWQIDHERHAVLLAAMLVVSWLIAGLLARLRAQAAAARDAARWAARLQSVGEALRDSADPLQQAEPVAQVLSELGGRPAALLVLRDEMPPTDQPEAAWQHGELDADERAGLWLSLRQSQAFGPGTGRHGEQPAWYLPLRSRGASYGAALVRLAEPAHASDVGRMRAQALCDLLGVALQRAALARQTEAARGLAQTQGVRNALLASISHDYRTPLAVILGAASSLQDQGERLSAVQRARLAAQIVEEVEQLSRMTDNTLQLARLDAPGVTLRLDWESAEEVVGTALAHARRRADSKRLRARLEPGLPLLRCDAMLLSQLLDNLIDNALKYSEGPVELVVRQQLPLPGETDASGAAVGPHVVLAVRDRGAGVAPAERTKVFEVFQRGDGAGQARGAGVGLAVCRAIARAHGGELKLRTRAHGGSSFELWLPVVPMPIEAQT</sequence>
<dbReference type="InterPro" id="IPR025201">
    <property type="entry name" value="KdpD_TM"/>
</dbReference>
<dbReference type="InterPro" id="IPR029016">
    <property type="entry name" value="GAF-like_dom_sf"/>
</dbReference>
<proteinExistence type="predicted"/>
<dbReference type="Pfam" id="PF13493">
    <property type="entry name" value="DUF4118"/>
    <property type="match status" value="1"/>
</dbReference>
<dbReference type="Gene3D" id="1.10.287.130">
    <property type="match status" value="1"/>
</dbReference>
<evidence type="ECO:0000256" key="4">
    <source>
        <dbReference type="ARBA" id="ARBA00022553"/>
    </source>
</evidence>
<keyword evidence="4" id="KW-0597">Phosphoprotein</keyword>
<feature type="transmembrane region" description="Helical" evidence="14">
    <location>
        <begin position="29"/>
        <end position="49"/>
    </location>
</feature>
<dbReference type="SMART" id="SM00387">
    <property type="entry name" value="HATPase_c"/>
    <property type="match status" value="1"/>
</dbReference>
<keyword evidence="10 14" id="KW-1133">Transmembrane helix</keyword>